<dbReference type="Gene3D" id="2.130.10.10">
    <property type="entry name" value="YVTN repeat-like/Quinoprotein amine dehydrogenase"/>
    <property type="match status" value="1"/>
</dbReference>
<evidence type="ECO:0000256" key="1">
    <source>
        <dbReference type="SAM" id="MobiDB-lite"/>
    </source>
</evidence>
<dbReference type="RefSeq" id="WP_394607529.1">
    <property type="nucleotide sequence ID" value="NZ_JBIHSN010000002.1"/>
</dbReference>
<dbReference type="EMBL" id="JBIHSN010000002">
    <property type="protein sequence ID" value="MFH0265193.1"/>
    <property type="molecule type" value="Genomic_DNA"/>
</dbReference>
<evidence type="ECO:0000313" key="4">
    <source>
        <dbReference type="EMBL" id="MFH0265193.1"/>
    </source>
</evidence>
<dbReference type="Pfam" id="PF22494">
    <property type="entry name" value="choice_anch_I"/>
    <property type="match status" value="1"/>
</dbReference>
<dbReference type="SUPFAM" id="SSF50969">
    <property type="entry name" value="YVTN repeat-like/Quinoprotein amine dehydrogenase"/>
    <property type="match status" value="1"/>
</dbReference>
<evidence type="ECO:0000256" key="2">
    <source>
        <dbReference type="SAM" id="SignalP"/>
    </source>
</evidence>
<accession>A0ABW7IUC8</accession>
<comment type="caution">
    <text evidence="4">The sequence shown here is derived from an EMBL/GenBank/DDBJ whole genome shotgun (WGS) entry which is preliminary data.</text>
</comment>
<evidence type="ECO:0000313" key="5">
    <source>
        <dbReference type="Proteomes" id="UP001607151"/>
    </source>
</evidence>
<dbReference type="InterPro" id="IPR011044">
    <property type="entry name" value="Quino_amine_DH_bsu"/>
</dbReference>
<sequence length="576" mass="63327">MKLKLVPALSVFALNISAAFPTYALTMDLVGRYQTGIYGEAGAEIVDYHQNTQSAYVVNGAKNRIDIIKLAHLSTTAIAHPYTANTLTAVQLTLPKEVVTTDHQSIQLGIANSLTIHGDWLAIAVGNQVKQENGVVLFYSIKQDQTKFVKAVQVGALPDMVTFTPDGTKVIVANEGEPTADYQYDPVGSIGIINLTSNVPDDVAVLLMFDKFESQKEQLIKQGFKYASPEGHSLSQDIEPEYVTVTDDNRYAWVSLQENNALAKVDLKNHNIDGIYPLGLKDFGQVGNGIDASDKDKGVNIHEWQGVYGLYQPDTIHSYTINGKHYTVTANEGDSRDWWFQANDKQACLNAGGKEFDKDDGCLAYSEETRAGKLLLSANNPAKEHMSKKELGRLKVTTTMGDEDGDGQYEKIVTFGARSFSIWDEHGQQVFDSGNEFAKVLAERYPEGFNTDEAENNKDNRSDDKGSEPEALALGDVNGKTYAFIGLERMGGIMVYDISQPKQSKFIDYQLNRDLSTKFEIDDSTDPVTLKGEYIQAGDLAPEGMRFVSAEESPTNNALLLVANEVSGTVSVYQLK</sequence>
<protein>
    <submittedName>
        <fullName evidence="4">Choice-of-anchor I family protein</fullName>
    </submittedName>
</protein>
<dbReference type="PANTHER" id="PTHR46928:SF1">
    <property type="entry name" value="MESENCHYME-SPECIFIC CELL SURFACE GLYCOPROTEIN"/>
    <property type="match status" value="1"/>
</dbReference>
<gene>
    <name evidence="4" type="ORF">ACGRQ9_06735</name>
</gene>
<dbReference type="InterPro" id="IPR055188">
    <property type="entry name" value="Choice_anch_I"/>
</dbReference>
<dbReference type="NCBIfam" id="NF038117">
    <property type="entry name" value="choice_anch_I"/>
    <property type="match status" value="1"/>
</dbReference>
<keyword evidence="5" id="KW-1185">Reference proteome</keyword>
<feature type="signal peptide" evidence="2">
    <location>
        <begin position="1"/>
        <end position="24"/>
    </location>
</feature>
<feature type="compositionally biased region" description="Basic and acidic residues" evidence="1">
    <location>
        <begin position="455"/>
        <end position="468"/>
    </location>
</feature>
<organism evidence="4 5">
    <name type="scientific">Vibrio rumoiensis</name>
    <dbReference type="NCBI Taxonomy" id="76258"/>
    <lineage>
        <taxon>Bacteria</taxon>
        <taxon>Pseudomonadati</taxon>
        <taxon>Pseudomonadota</taxon>
        <taxon>Gammaproteobacteria</taxon>
        <taxon>Vibrionales</taxon>
        <taxon>Vibrionaceae</taxon>
        <taxon>Vibrio</taxon>
    </lineage>
</organism>
<dbReference type="PANTHER" id="PTHR46928">
    <property type="entry name" value="MESENCHYME-SPECIFIC CELL SURFACE GLYCOPROTEIN"/>
    <property type="match status" value="1"/>
</dbReference>
<feature type="region of interest" description="Disordered" evidence="1">
    <location>
        <begin position="448"/>
        <end position="471"/>
    </location>
</feature>
<feature type="chain" id="PRO_5046992291" evidence="2">
    <location>
        <begin position="25"/>
        <end position="576"/>
    </location>
</feature>
<dbReference type="Proteomes" id="UP001607151">
    <property type="component" value="Unassembled WGS sequence"/>
</dbReference>
<dbReference type="InterPro" id="IPR015943">
    <property type="entry name" value="WD40/YVTN_repeat-like_dom_sf"/>
</dbReference>
<name>A0ABW7IUC8_9VIBR</name>
<dbReference type="InterPro" id="IPR052956">
    <property type="entry name" value="Mesenchyme-surface_protein"/>
</dbReference>
<feature type="domain" description="Choice-of-anchor I" evidence="3">
    <location>
        <begin position="83"/>
        <end position="574"/>
    </location>
</feature>
<proteinExistence type="predicted"/>
<reference evidence="4 5" key="1">
    <citation type="submission" date="2024-10" db="EMBL/GenBank/DDBJ databases">
        <authorList>
            <person name="Yibar A."/>
            <person name="Saticioglu I.B."/>
            <person name="Duman M."/>
            <person name="Ajmi N."/>
            <person name="Gurler F."/>
            <person name="Ay H."/>
            <person name="Onuk E."/>
            <person name="Guler S."/>
            <person name="Romalde J.L."/>
        </authorList>
    </citation>
    <scope>NUCLEOTIDE SEQUENCE [LARGE SCALE GENOMIC DNA]</scope>
    <source>
        <strain evidence="4 5">14-MA-B</strain>
    </source>
</reference>
<evidence type="ECO:0000259" key="3">
    <source>
        <dbReference type="Pfam" id="PF22494"/>
    </source>
</evidence>
<keyword evidence="2" id="KW-0732">Signal</keyword>